<dbReference type="STRING" id="634436.SAMN05216361_3375"/>
<feature type="transmembrane region" description="Helical" evidence="1">
    <location>
        <begin position="7"/>
        <end position="25"/>
    </location>
</feature>
<name>A0A1M5NVU1_9ALTE</name>
<accession>A0A1M5NVU1</accession>
<dbReference type="Proteomes" id="UP000184520">
    <property type="component" value="Unassembled WGS sequence"/>
</dbReference>
<proteinExistence type="predicted"/>
<organism evidence="2 3">
    <name type="scientific">Marisediminitalea aggregata</name>
    <dbReference type="NCBI Taxonomy" id="634436"/>
    <lineage>
        <taxon>Bacteria</taxon>
        <taxon>Pseudomonadati</taxon>
        <taxon>Pseudomonadota</taxon>
        <taxon>Gammaproteobacteria</taxon>
        <taxon>Alteromonadales</taxon>
        <taxon>Alteromonadaceae</taxon>
        <taxon>Marisediminitalea</taxon>
    </lineage>
</organism>
<gene>
    <name evidence="2" type="ORF">SAMN05216361_3375</name>
</gene>
<evidence type="ECO:0000313" key="2">
    <source>
        <dbReference type="EMBL" id="SHG93696.1"/>
    </source>
</evidence>
<keyword evidence="1" id="KW-0812">Transmembrane</keyword>
<evidence type="ECO:0000313" key="3">
    <source>
        <dbReference type="Proteomes" id="UP000184520"/>
    </source>
</evidence>
<dbReference type="EMBL" id="FQWD01000005">
    <property type="protein sequence ID" value="SHG93696.1"/>
    <property type="molecule type" value="Genomic_DNA"/>
</dbReference>
<keyword evidence="3" id="KW-1185">Reference proteome</keyword>
<sequence length="34" mass="3771">MGSVVEFLIYFGLAIFVIFVVGIIAHKSLTNDKK</sequence>
<evidence type="ECO:0000256" key="1">
    <source>
        <dbReference type="SAM" id="Phobius"/>
    </source>
</evidence>
<reference evidence="3" key="1">
    <citation type="submission" date="2016-11" db="EMBL/GenBank/DDBJ databases">
        <authorList>
            <person name="Varghese N."/>
            <person name="Submissions S."/>
        </authorList>
    </citation>
    <scope>NUCLEOTIDE SEQUENCE [LARGE SCALE GENOMIC DNA]</scope>
    <source>
        <strain evidence="3">CGMCC 1.8995</strain>
    </source>
</reference>
<dbReference type="AlphaFoldDB" id="A0A1M5NVU1"/>
<protein>
    <submittedName>
        <fullName evidence="2">Uncharacterized protein</fullName>
    </submittedName>
</protein>
<keyword evidence="1" id="KW-1133">Transmembrane helix</keyword>
<keyword evidence="1" id="KW-0472">Membrane</keyword>